<dbReference type="EMBL" id="JAMKFB020000001">
    <property type="protein sequence ID" value="KAL0203781.1"/>
    <property type="molecule type" value="Genomic_DNA"/>
</dbReference>
<accession>A0ABD0RZM6</accession>
<dbReference type="InterPro" id="IPR014746">
    <property type="entry name" value="Gln_synth/guanido_kin_cat_dom"/>
</dbReference>
<proteinExistence type="predicted"/>
<reference evidence="6 7" key="1">
    <citation type="submission" date="2024-05" db="EMBL/GenBank/DDBJ databases">
        <title>Genome sequencing and assembly of Indian major carp, Cirrhinus mrigala (Hamilton, 1822).</title>
        <authorList>
            <person name="Mohindra V."/>
            <person name="Chowdhury L.M."/>
            <person name="Lal K."/>
            <person name="Jena J.K."/>
        </authorList>
    </citation>
    <scope>NUCLEOTIDE SEQUENCE [LARGE SCALE GENOMIC DNA]</scope>
    <source>
        <strain evidence="6">CM1030</strain>
        <tissue evidence="6">Blood</tissue>
    </source>
</reference>
<dbReference type="InterPro" id="IPR017959">
    <property type="entry name" value="Asn/Gln-tRNA_amidoTrfase_suB/E"/>
</dbReference>
<evidence type="ECO:0000256" key="1">
    <source>
        <dbReference type="ARBA" id="ARBA00022598"/>
    </source>
</evidence>
<evidence type="ECO:0000256" key="2">
    <source>
        <dbReference type="ARBA" id="ARBA00022741"/>
    </source>
</evidence>
<feature type="domain" description="Aspartyl/Glutamyl-tRNA(Gln) amidotransferase subunit B/E catalytic" evidence="5">
    <location>
        <begin position="4"/>
        <end position="85"/>
    </location>
</feature>
<keyword evidence="2" id="KW-0547">Nucleotide-binding</keyword>
<protein>
    <recommendedName>
        <fullName evidence="5">Aspartyl/Glutamyl-tRNA(Gln) amidotransferase subunit B/E catalytic domain-containing protein</fullName>
    </recommendedName>
</protein>
<evidence type="ECO:0000313" key="6">
    <source>
        <dbReference type="EMBL" id="KAL0203781.1"/>
    </source>
</evidence>
<dbReference type="GO" id="GO:0005524">
    <property type="term" value="F:ATP binding"/>
    <property type="evidence" value="ECO:0007669"/>
    <property type="project" value="UniProtKB-KW"/>
</dbReference>
<dbReference type="Proteomes" id="UP001529510">
    <property type="component" value="Unassembled WGS sequence"/>
</dbReference>
<dbReference type="GO" id="GO:0006412">
    <property type="term" value="P:translation"/>
    <property type="evidence" value="ECO:0007669"/>
    <property type="project" value="UniProtKB-KW"/>
</dbReference>
<comment type="caution">
    <text evidence="6">The sequence shown here is derived from an EMBL/GenBank/DDBJ whole genome shotgun (WGS) entry which is preliminary data.</text>
</comment>
<dbReference type="Pfam" id="PF02934">
    <property type="entry name" value="GatB_N"/>
    <property type="match status" value="1"/>
</dbReference>
<keyword evidence="4" id="KW-0648">Protein biosynthesis</keyword>
<evidence type="ECO:0000313" key="7">
    <source>
        <dbReference type="Proteomes" id="UP001529510"/>
    </source>
</evidence>
<keyword evidence="3" id="KW-0067">ATP-binding</keyword>
<dbReference type="InterPro" id="IPR006075">
    <property type="entry name" value="Asn/Gln-tRNA_Trfase_suB/E_cat"/>
</dbReference>
<dbReference type="SUPFAM" id="SSF55931">
    <property type="entry name" value="Glutamine synthetase/guanido kinase"/>
    <property type="match status" value="1"/>
</dbReference>
<dbReference type="PANTHER" id="PTHR11659">
    <property type="entry name" value="GLUTAMYL-TRNA GLN AMIDOTRANSFERASE SUBUNIT B MITOCHONDRIAL AND PROKARYOTIC PET112-RELATED"/>
    <property type="match status" value="1"/>
</dbReference>
<dbReference type="PANTHER" id="PTHR11659:SF0">
    <property type="entry name" value="GLUTAMYL-TRNA(GLN) AMIDOTRANSFERASE SUBUNIT B, MITOCHONDRIAL"/>
    <property type="match status" value="1"/>
</dbReference>
<keyword evidence="7" id="KW-1185">Reference proteome</keyword>
<name>A0ABD0RZM6_CIRMR</name>
<organism evidence="6 7">
    <name type="scientific">Cirrhinus mrigala</name>
    <name type="common">Mrigala</name>
    <dbReference type="NCBI Taxonomy" id="683832"/>
    <lineage>
        <taxon>Eukaryota</taxon>
        <taxon>Metazoa</taxon>
        <taxon>Chordata</taxon>
        <taxon>Craniata</taxon>
        <taxon>Vertebrata</taxon>
        <taxon>Euteleostomi</taxon>
        <taxon>Actinopterygii</taxon>
        <taxon>Neopterygii</taxon>
        <taxon>Teleostei</taxon>
        <taxon>Ostariophysi</taxon>
        <taxon>Cypriniformes</taxon>
        <taxon>Cyprinidae</taxon>
        <taxon>Labeoninae</taxon>
        <taxon>Labeonini</taxon>
        <taxon>Cirrhinus</taxon>
    </lineage>
</organism>
<evidence type="ECO:0000259" key="5">
    <source>
        <dbReference type="Pfam" id="PF02934"/>
    </source>
</evidence>
<dbReference type="GO" id="GO:0016874">
    <property type="term" value="F:ligase activity"/>
    <property type="evidence" value="ECO:0007669"/>
    <property type="project" value="UniProtKB-KW"/>
</dbReference>
<evidence type="ECO:0000256" key="4">
    <source>
        <dbReference type="ARBA" id="ARBA00022917"/>
    </source>
</evidence>
<gene>
    <name evidence="6" type="ORF">M9458_001799</name>
</gene>
<sequence length="96" mass="10348">MVGVVGLEIHAQIQSTSKLFSGSHVRFLAPPNSLVSHFDASLPGTLPVLNRRCVEAAVLTGLALNCTINKKSLFDRKHYFYADMPVSPPSCTHIGA</sequence>
<evidence type="ECO:0000256" key="3">
    <source>
        <dbReference type="ARBA" id="ARBA00022840"/>
    </source>
</evidence>
<dbReference type="AlphaFoldDB" id="A0ABD0RZM6"/>
<keyword evidence="1" id="KW-0436">Ligase</keyword>